<dbReference type="Proteomes" id="UP000298416">
    <property type="component" value="Unassembled WGS sequence"/>
</dbReference>
<dbReference type="AlphaFoldDB" id="A0A8X8W6L3"/>
<dbReference type="Pfam" id="PF01556">
    <property type="entry name" value="DnaJ_C"/>
    <property type="match status" value="1"/>
</dbReference>
<feature type="domain" description="Chaperone DnaJ C-terminal" evidence="3">
    <location>
        <begin position="2"/>
        <end position="149"/>
    </location>
</feature>
<protein>
    <recommendedName>
        <fullName evidence="3">Chaperone DnaJ C-terminal domain-containing protein</fullName>
    </recommendedName>
</protein>
<dbReference type="InterPro" id="IPR051339">
    <property type="entry name" value="DnaJ_subfamily_B"/>
</dbReference>
<proteinExistence type="predicted"/>
<feature type="region of interest" description="Disordered" evidence="2">
    <location>
        <begin position="135"/>
        <end position="160"/>
    </location>
</feature>
<dbReference type="InterPro" id="IPR002939">
    <property type="entry name" value="DnaJ_C"/>
</dbReference>
<keyword evidence="5" id="KW-1185">Reference proteome</keyword>
<evidence type="ECO:0000313" key="4">
    <source>
        <dbReference type="EMBL" id="KAG6388659.1"/>
    </source>
</evidence>
<feature type="compositionally biased region" description="Basic residues" evidence="2">
    <location>
        <begin position="147"/>
        <end position="160"/>
    </location>
</feature>
<evidence type="ECO:0000256" key="2">
    <source>
        <dbReference type="SAM" id="MobiDB-lite"/>
    </source>
</evidence>
<dbReference type="PANTHER" id="PTHR24078:SF522">
    <property type="entry name" value="DNAJ CHAPERONE C-TERMINAL DOMAIN-CONTAINING PROTEIN"/>
    <property type="match status" value="1"/>
</dbReference>
<evidence type="ECO:0000259" key="3">
    <source>
        <dbReference type="Pfam" id="PF01556"/>
    </source>
</evidence>
<keyword evidence="1" id="KW-0143">Chaperone</keyword>
<dbReference type="InterPro" id="IPR008971">
    <property type="entry name" value="HSP40/DnaJ_pept-bd"/>
</dbReference>
<gene>
    <name evidence="4" type="ORF">SASPL_150091</name>
</gene>
<sequence>MEKRLEWTLEELCFGCIKKVSITGDAYKGNGQSVKEDETVTIKVQPGWRRGTKITFEGKGNQMPGARAADVVFVVAEKELSLFKRRDDDLRMEVEITLADALSGCTLLLPLLGGETTSLVIEDVVHPGCMKAVKGQGMPKQHEHGGKRGLARQHVRQVPC</sequence>
<dbReference type="CDD" id="cd10747">
    <property type="entry name" value="DnaJ_C"/>
    <property type="match status" value="1"/>
</dbReference>
<dbReference type="GO" id="GO:0051082">
    <property type="term" value="F:unfolded protein binding"/>
    <property type="evidence" value="ECO:0007669"/>
    <property type="project" value="InterPro"/>
</dbReference>
<organism evidence="4">
    <name type="scientific">Salvia splendens</name>
    <name type="common">Scarlet sage</name>
    <dbReference type="NCBI Taxonomy" id="180675"/>
    <lineage>
        <taxon>Eukaryota</taxon>
        <taxon>Viridiplantae</taxon>
        <taxon>Streptophyta</taxon>
        <taxon>Embryophyta</taxon>
        <taxon>Tracheophyta</taxon>
        <taxon>Spermatophyta</taxon>
        <taxon>Magnoliopsida</taxon>
        <taxon>eudicotyledons</taxon>
        <taxon>Gunneridae</taxon>
        <taxon>Pentapetalae</taxon>
        <taxon>asterids</taxon>
        <taxon>lamiids</taxon>
        <taxon>Lamiales</taxon>
        <taxon>Lamiaceae</taxon>
        <taxon>Nepetoideae</taxon>
        <taxon>Mentheae</taxon>
        <taxon>Salviinae</taxon>
        <taxon>Salvia</taxon>
        <taxon>Salvia subgen. Calosphace</taxon>
        <taxon>core Calosphace</taxon>
    </lineage>
</organism>
<reference evidence="4" key="1">
    <citation type="submission" date="2018-01" db="EMBL/GenBank/DDBJ databases">
        <authorList>
            <person name="Mao J.F."/>
        </authorList>
    </citation>
    <scope>NUCLEOTIDE SEQUENCE</scope>
    <source>
        <strain evidence="4">Huo1</strain>
        <tissue evidence="4">Leaf</tissue>
    </source>
</reference>
<dbReference type="PANTHER" id="PTHR24078">
    <property type="entry name" value="DNAJ HOMOLOG SUBFAMILY C MEMBER"/>
    <property type="match status" value="1"/>
</dbReference>
<reference evidence="4" key="2">
    <citation type="submission" date="2020-08" db="EMBL/GenBank/DDBJ databases">
        <title>Plant Genome Project.</title>
        <authorList>
            <person name="Zhang R.-G."/>
        </authorList>
    </citation>
    <scope>NUCLEOTIDE SEQUENCE</scope>
    <source>
        <strain evidence="4">Huo1</strain>
        <tissue evidence="4">Leaf</tissue>
    </source>
</reference>
<dbReference type="GO" id="GO:0051087">
    <property type="term" value="F:protein-folding chaperone binding"/>
    <property type="evidence" value="ECO:0007669"/>
    <property type="project" value="TreeGrafter"/>
</dbReference>
<comment type="caution">
    <text evidence="4">The sequence shown here is derived from an EMBL/GenBank/DDBJ whole genome shotgun (WGS) entry which is preliminary data.</text>
</comment>
<accession>A0A8X8W6L3</accession>
<dbReference type="SUPFAM" id="SSF49493">
    <property type="entry name" value="HSP40/DnaJ peptide-binding domain"/>
    <property type="match status" value="2"/>
</dbReference>
<dbReference type="OrthoDB" id="550424at2759"/>
<evidence type="ECO:0000256" key="1">
    <source>
        <dbReference type="ARBA" id="ARBA00023186"/>
    </source>
</evidence>
<dbReference type="Gene3D" id="2.60.260.20">
    <property type="entry name" value="Urease metallochaperone UreE, N-terminal domain"/>
    <property type="match status" value="2"/>
</dbReference>
<dbReference type="GO" id="GO:0006457">
    <property type="term" value="P:protein folding"/>
    <property type="evidence" value="ECO:0007669"/>
    <property type="project" value="InterPro"/>
</dbReference>
<name>A0A8X8W6L3_SALSN</name>
<dbReference type="EMBL" id="PNBA02000020">
    <property type="protein sequence ID" value="KAG6388659.1"/>
    <property type="molecule type" value="Genomic_DNA"/>
</dbReference>
<dbReference type="GO" id="GO:0005829">
    <property type="term" value="C:cytosol"/>
    <property type="evidence" value="ECO:0007669"/>
    <property type="project" value="TreeGrafter"/>
</dbReference>
<evidence type="ECO:0000313" key="5">
    <source>
        <dbReference type="Proteomes" id="UP000298416"/>
    </source>
</evidence>
<dbReference type="FunFam" id="2.60.260.20:FF:000015">
    <property type="entry name" value="Heat shock protein 40"/>
    <property type="match status" value="1"/>
</dbReference>